<organism evidence="1 2">
    <name type="scientific">Bradyrhizobium erythrophlei</name>
    <dbReference type="NCBI Taxonomy" id="1437360"/>
    <lineage>
        <taxon>Bacteria</taxon>
        <taxon>Pseudomonadati</taxon>
        <taxon>Pseudomonadota</taxon>
        <taxon>Alphaproteobacteria</taxon>
        <taxon>Hyphomicrobiales</taxon>
        <taxon>Nitrobacteraceae</taxon>
        <taxon>Bradyrhizobium</taxon>
    </lineage>
</organism>
<dbReference type="InterPro" id="IPR032720">
    <property type="entry name" value="Cys_rich_CWC"/>
</dbReference>
<dbReference type="Proteomes" id="UP000190675">
    <property type="component" value="Chromosome I"/>
</dbReference>
<dbReference type="Pfam" id="PF14375">
    <property type="entry name" value="Cys_rich_CWC"/>
    <property type="match status" value="1"/>
</dbReference>
<dbReference type="AlphaFoldDB" id="A0A1M5LZ84"/>
<name>A0A1M5LZ84_9BRAD</name>
<reference evidence="1 2" key="1">
    <citation type="submission" date="2016-11" db="EMBL/GenBank/DDBJ databases">
        <authorList>
            <person name="Jaros S."/>
            <person name="Januszkiewicz K."/>
            <person name="Wedrychowicz H."/>
        </authorList>
    </citation>
    <scope>NUCLEOTIDE SEQUENCE [LARGE SCALE GENOMIC DNA]</scope>
    <source>
        <strain evidence="1 2">GAS242</strain>
    </source>
</reference>
<evidence type="ECO:0000313" key="2">
    <source>
        <dbReference type="Proteomes" id="UP000190675"/>
    </source>
</evidence>
<gene>
    <name evidence="1" type="ORF">SAMN05444169_3739</name>
</gene>
<accession>A0A1M5LZ84</accession>
<sequence>MKTSPRNSVGLMTNKLEMQASRRLSCSRCGTEFTCSLAGPCWCAEETARLPMPLDGEDCLCRDCLRKAADSERPRP</sequence>
<protein>
    <recommendedName>
        <fullName evidence="3">Cysteine-rich CWC</fullName>
    </recommendedName>
</protein>
<evidence type="ECO:0008006" key="3">
    <source>
        <dbReference type="Google" id="ProtNLM"/>
    </source>
</evidence>
<evidence type="ECO:0000313" key="1">
    <source>
        <dbReference type="EMBL" id="SHG70296.1"/>
    </source>
</evidence>
<dbReference type="EMBL" id="LT670818">
    <property type="protein sequence ID" value="SHG70296.1"/>
    <property type="molecule type" value="Genomic_DNA"/>
</dbReference>
<proteinExistence type="predicted"/>